<feature type="domain" description="CinA C-terminal" evidence="1">
    <location>
        <begin position="6"/>
        <end position="128"/>
    </location>
</feature>
<gene>
    <name evidence="2" type="ORF">E4N74_04580</name>
</gene>
<protein>
    <submittedName>
        <fullName evidence="2">CinA family protein</fullName>
    </submittedName>
</protein>
<evidence type="ECO:0000313" key="3">
    <source>
        <dbReference type="Proteomes" id="UP001058682"/>
    </source>
</evidence>
<dbReference type="InterPro" id="IPR008136">
    <property type="entry name" value="CinA_C"/>
</dbReference>
<evidence type="ECO:0000313" key="2">
    <source>
        <dbReference type="EMBL" id="UTY33366.1"/>
    </source>
</evidence>
<dbReference type="RefSeq" id="WP_255819067.1">
    <property type="nucleotide sequence ID" value="NZ_CP038804.1"/>
</dbReference>
<organism evidence="2 3">
    <name type="scientific">Treponema putidum</name>
    <dbReference type="NCBI Taxonomy" id="221027"/>
    <lineage>
        <taxon>Bacteria</taxon>
        <taxon>Pseudomonadati</taxon>
        <taxon>Spirochaetota</taxon>
        <taxon>Spirochaetia</taxon>
        <taxon>Spirochaetales</taxon>
        <taxon>Treponemataceae</taxon>
        <taxon>Treponema</taxon>
    </lineage>
</organism>
<dbReference type="Pfam" id="PF02464">
    <property type="entry name" value="CinA"/>
    <property type="match status" value="1"/>
</dbReference>
<dbReference type="Proteomes" id="UP001058682">
    <property type="component" value="Chromosome"/>
</dbReference>
<dbReference type="NCBIfam" id="TIGR00199">
    <property type="entry name" value="PncC_domain"/>
    <property type="match status" value="1"/>
</dbReference>
<evidence type="ECO:0000259" key="1">
    <source>
        <dbReference type="Pfam" id="PF02464"/>
    </source>
</evidence>
<accession>A0AAE9MT77</accession>
<sequence>MIDFELIKKVFLLLKERGIKLITAESLTGGLIASEFTKIPGASEVLWGGYVVYTAEAKISLLNIEPELIDSFGVVSPQTVEAMAFGAVRNFFDVSCASEPAVSIAVSGVAGPSSLEGNPPGTVCISSAFFCPVPSDFKKLHDSKALKKEALVFKTHTYRFSGSRDEVREQTLNKAFLHVLSLTERTVAPIRNCRDFIHKE</sequence>
<name>A0AAE9MT77_9SPIR</name>
<dbReference type="EMBL" id="CP038804">
    <property type="protein sequence ID" value="UTY33366.1"/>
    <property type="molecule type" value="Genomic_DNA"/>
</dbReference>
<proteinExistence type="predicted"/>
<reference evidence="2" key="1">
    <citation type="submission" date="2019-04" db="EMBL/GenBank/DDBJ databases">
        <title>Whole genome sequencing of oral phylogroup 2 treponemes.</title>
        <authorList>
            <person name="Chan Y."/>
            <person name="Zeng H.H."/>
            <person name="Yu X.L."/>
            <person name="Leung W.K."/>
            <person name="Watt R.M."/>
        </authorList>
    </citation>
    <scope>NUCLEOTIDE SEQUENCE</scope>
    <source>
        <strain evidence="2">OMZ 835</strain>
    </source>
</reference>
<dbReference type="AlphaFoldDB" id="A0AAE9MT77"/>
<dbReference type="SUPFAM" id="SSF142433">
    <property type="entry name" value="CinA-like"/>
    <property type="match status" value="1"/>
</dbReference>
<dbReference type="InterPro" id="IPR036653">
    <property type="entry name" value="CinA-like_C"/>
</dbReference>
<dbReference type="Gene3D" id="3.90.950.20">
    <property type="entry name" value="CinA-like"/>
    <property type="match status" value="1"/>
</dbReference>